<dbReference type="Gene3D" id="2.120.10.30">
    <property type="entry name" value="TolB, C-terminal domain"/>
    <property type="match status" value="1"/>
</dbReference>
<dbReference type="InterPro" id="IPR011659">
    <property type="entry name" value="WD40"/>
</dbReference>
<reference evidence="1" key="1">
    <citation type="submission" date="2021-12" db="EMBL/GenBank/DDBJ databases">
        <title>Discovery of the Pendulisporaceae a myxobacterial family with distinct sporulation behavior and unique specialized metabolism.</title>
        <authorList>
            <person name="Garcia R."/>
            <person name="Popoff A."/>
            <person name="Bader C.D."/>
            <person name="Loehr J."/>
            <person name="Walesch S."/>
            <person name="Walt C."/>
            <person name="Boldt J."/>
            <person name="Bunk B."/>
            <person name="Haeckl F.J.F.P.J."/>
            <person name="Gunesch A.P."/>
            <person name="Birkelbach J."/>
            <person name="Nuebel U."/>
            <person name="Pietschmann T."/>
            <person name="Bach T."/>
            <person name="Mueller R."/>
        </authorList>
    </citation>
    <scope>NUCLEOTIDE SEQUENCE</scope>
    <source>
        <strain evidence="1">MSr11367</strain>
    </source>
</reference>
<dbReference type="Pfam" id="PF07676">
    <property type="entry name" value="PD40"/>
    <property type="match status" value="1"/>
</dbReference>
<accession>A0ABZ2KYM2</accession>
<name>A0ABZ2KYM2_9BACT</name>
<evidence type="ECO:0000313" key="2">
    <source>
        <dbReference type="Proteomes" id="UP001374803"/>
    </source>
</evidence>
<dbReference type="InterPro" id="IPR011042">
    <property type="entry name" value="6-blade_b-propeller_TolB-like"/>
</dbReference>
<proteinExistence type="predicted"/>
<dbReference type="EMBL" id="CP089983">
    <property type="protein sequence ID" value="WXB03769.1"/>
    <property type="molecule type" value="Genomic_DNA"/>
</dbReference>
<organism evidence="1 2">
    <name type="scientific">Pendulispora rubella</name>
    <dbReference type="NCBI Taxonomy" id="2741070"/>
    <lineage>
        <taxon>Bacteria</taxon>
        <taxon>Pseudomonadati</taxon>
        <taxon>Myxococcota</taxon>
        <taxon>Myxococcia</taxon>
        <taxon>Myxococcales</taxon>
        <taxon>Sorangiineae</taxon>
        <taxon>Pendulisporaceae</taxon>
        <taxon>Pendulispora</taxon>
    </lineage>
</organism>
<keyword evidence="2" id="KW-1185">Reference proteome</keyword>
<dbReference type="RefSeq" id="WP_394833404.1">
    <property type="nucleotide sequence ID" value="NZ_CP089929.1"/>
</dbReference>
<dbReference type="Proteomes" id="UP001374803">
    <property type="component" value="Chromosome"/>
</dbReference>
<gene>
    <name evidence="1" type="ORF">LVJ94_43550</name>
</gene>
<dbReference type="SUPFAM" id="SSF82171">
    <property type="entry name" value="DPP6 N-terminal domain-like"/>
    <property type="match status" value="1"/>
</dbReference>
<protein>
    <submittedName>
        <fullName evidence="1">Uncharacterized protein</fullName>
    </submittedName>
</protein>
<evidence type="ECO:0000313" key="1">
    <source>
        <dbReference type="EMBL" id="WXB03769.1"/>
    </source>
</evidence>
<sequence>MSLVVSLGAAACATIWGFDDLSLDHGTVDGGADAPFDGRAVRCDVTAPFTVISPPLFADKGNIKADRQGISLSADERRIYFGWDPDPPLPDGGGSPYNWKLMMATRDTPQENFGEAQPLAPPINGTYLQRHPTLDREETMIVFAARDGGTDIQEQLFYARRDASSQPFGPPQRLPALINEDPGYNIDPFLYTLPDAGKELWYVHGTTKVATLRRSRILNDHLSAPSSFGPPEEVNLTDDTEVTPVLSADGLELYFSREEGPSDWPNANIWRAHRTTTAEPFVTREEVVELNDKSELDRPGWLSPDGCRLYFLSSRDAQGTRALNIYMADRTKSSP</sequence>